<protein>
    <submittedName>
        <fullName evidence="3">Uncharacterized protein</fullName>
    </submittedName>
</protein>
<proteinExistence type="predicted"/>
<organism evidence="3 4">
    <name type="scientific">Micractinium conductrix</name>
    <dbReference type="NCBI Taxonomy" id="554055"/>
    <lineage>
        <taxon>Eukaryota</taxon>
        <taxon>Viridiplantae</taxon>
        <taxon>Chlorophyta</taxon>
        <taxon>core chlorophytes</taxon>
        <taxon>Trebouxiophyceae</taxon>
        <taxon>Chlorellales</taxon>
        <taxon>Chlorellaceae</taxon>
        <taxon>Chlorella clade</taxon>
        <taxon>Micractinium</taxon>
    </lineage>
</organism>
<keyword evidence="4" id="KW-1185">Reference proteome</keyword>
<keyword evidence="2" id="KW-0732">Signal</keyword>
<sequence length="391" mass="38193">MAGGGLLALASAAAVVTAAVLLISQDQSGATAQCPPTPSWVQQAALQAEAAAPAGGTLQPDGDALGAVTGLAADAMRRVGWRVGVRFARFDASASLQGALANPAAHAGAFLLVVPGNGTLARRPQRLPFLALDPAAKNLAAALAPAVAALNAAAGALEAALKRRLFAFHLDEAALAGCAAGTGPCAVWEASSGRVFLDSGLAAKMALAGLATAAGDGSHAREAAGDAVLQAPSAGGGTSEGSGGLPALLAAFVERLAGQAADATGLLQGGKASLPALSGVFASAGAAAVALMVAGPIPLWWCIACPLVLGMLAPFVLNYGLTAAAEELCAQLQLPDQACTDLWWGAFALALMLSLGAAVPIVYVCRLPECGRHLGMAAAAGAAAVAHLAAS</sequence>
<feature type="signal peptide" evidence="2">
    <location>
        <begin position="1"/>
        <end position="18"/>
    </location>
</feature>
<accession>A0A2P6VA37</accession>
<feature type="transmembrane region" description="Helical" evidence="1">
    <location>
        <begin position="274"/>
        <end position="293"/>
    </location>
</feature>
<dbReference type="OrthoDB" id="551924at2759"/>
<dbReference type="EMBL" id="LHPF02000017">
    <property type="protein sequence ID" value="PSC70938.1"/>
    <property type="molecule type" value="Genomic_DNA"/>
</dbReference>
<evidence type="ECO:0000256" key="2">
    <source>
        <dbReference type="SAM" id="SignalP"/>
    </source>
</evidence>
<keyword evidence="1" id="KW-0812">Transmembrane</keyword>
<comment type="caution">
    <text evidence="3">The sequence shown here is derived from an EMBL/GenBank/DDBJ whole genome shotgun (WGS) entry which is preliminary data.</text>
</comment>
<feature type="chain" id="PRO_5015140285" evidence="2">
    <location>
        <begin position="19"/>
        <end position="391"/>
    </location>
</feature>
<keyword evidence="1" id="KW-0472">Membrane</keyword>
<dbReference type="AlphaFoldDB" id="A0A2P6VA37"/>
<evidence type="ECO:0000313" key="4">
    <source>
        <dbReference type="Proteomes" id="UP000239649"/>
    </source>
</evidence>
<dbReference type="Proteomes" id="UP000239649">
    <property type="component" value="Unassembled WGS sequence"/>
</dbReference>
<name>A0A2P6VA37_9CHLO</name>
<keyword evidence="1" id="KW-1133">Transmembrane helix</keyword>
<feature type="transmembrane region" description="Helical" evidence="1">
    <location>
        <begin position="300"/>
        <end position="322"/>
    </location>
</feature>
<reference evidence="3 4" key="1">
    <citation type="journal article" date="2018" name="Plant J.">
        <title>Genome sequences of Chlorella sorokiniana UTEX 1602 and Micractinium conductrix SAG 241.80: implications to maltose excretion by a green alga.</title>
        <authorList>
            <person name="Arriola M.B."/>
            <person name="Velmurugan N."/>
            <person name="Zhang Y."/>
            <person name="Plunkett M.H."/>
            <person name="Hondzo H."/>
            <person name="Barney B.M."/>
        </authorList>
    </citation>
    <scope>NUCLEOTIDE SEQUENCE [LARGE SCALE GENOMIC DNA]</scope>
    <source>
        <strain evidence="3 4">SAG 241.80</strain>
    </source>
</reference>
<gene>
    <name evidence="3" type="ORF">C2E20_5704</name>
</gene>
<feature type="transmembrane region" description="Helical" evidence="1">
    <location>
        <begin position="342"/>
        <end position="365"/>
    </location>
</feature>
<evidence type="ECO:0000313" key="3">
    <source>
        <dbReference type="EMBL" id="PSC70938.1"/>
    </source>
</evidence>
<evidence type="ECO:0000256" key="1">
    <source>
        <dbReference type="SAM" id="Phobius"/>
    </source>
</evidence>